<evidence type="ECO:0000313" key="8">
    <source>
        <dbReference type="EMBL" id="MBM7413646.1"/>
    </source>
</evidence>
<evidence type="ECO:0000256" key="5">
    <source>
        <dbReference type="RuleBase" id="RU004182"/>
    </source>
</evidence>
<name>A0ABS2KPG5_9NOCA</name>
<dbReference type="InterPro" id="IPR005101">
    <property type="entry name" value="Cryptochr/Photolyase_FAD-bd"/>
</dbReference>
<keyword evidence="9" id="KW-1185">Reference proteome</keyword>
<dbReference type="GO" id="GO:0003904">
    <property type="term" value="F:deoxyribodipyrimidine photo-lyase activity"/>
    <property type="evidence" value="ECO:0007669"/>
    <property type="project" value="UniProtKB-EC"/>
</dbReference>
<dbReference type="Gene3D" id="1.25.40.80">
    <property type="match status" value="1"/>
</dbReference>
<dbReference type="EC" id="4.1.99.3" evidence="8"/>
<evidence type="ECO:0000259" key="7">
    <source>
        <dbReference type="PROSITE" id="PS51645"/>
    </source>
</evidence>
<comment type="cofactor">
    <cofactor evidence="1">
        <name>FAD</name>
        <dbReference type="ChEBI" id="CHEBI:57692"/>
    </cofactor>
</comment>
<evidence type="ECO:0000313" key="9">
    <source>
        <dbReference type="Proteomes" id="UP000703038"/>
    </source>
</evidence>
<dbReference type="PRINTS" id="PR00147">
    <property type="entry name" value="DNAPHOTLYASE"/>
</dbReference>
<sequence length="456" mass="51083">MSSSASSPSGPSVLWFRRDLRLGDNPALAHAAEDGRDVLALFVLDDHLLGPSGAARRDVLFRSLTALDDQLGGRLMVVKGDPVAAVPAVAKAVGADAVHVSEDYGPYGRRRDDAVAEKVDLVRTGSPYAVSPGRIVKDDGEGFKVFTPFYRRWQDHGWRGPADTSASSASWIDPDDVSGGRKRVTIPTENTHADVEAGEKAALSSWADFRDDRASGYDDERDRPDKDSTSRMSVHLKYGTIHPRTMLADLASLKNDGSEAYRRELCFRDFYADILFRRPDSARENYDKRFDAIELDSGPHADELFQAWCDGKTGFPIVDAGMRQLVSENWMHNRVRMIVASFLVKDLHLPWWRGARFFLQHLMDGDIASNQHGWQWTAGTGTDASPYFRVFNPTTQGEKFDPNGDYVRRWVPELRGVDGKAVHALKNDRPEEYPEPIVDHKHEREEALRRFGALKS</sequence>
<dbReference type="PROSITE" id="PS00394">
    <property type="entry name" value="DNA_PHOTOLYASES_1_1"/>
    <property type="match status" value="1"/>
</dbReference>
<dbReference type="RefSeq" id="WP_204866333.1">
    <property type="nucleotide sequence ID" value="NZ_JAFBBK010000001.1"/>
</dbReference>
<evidence type="ECO:0000256" key="2">
    <source>
        <dbReference type="ARBA" id="ARBA00022630"/>
    </source>
</evidence>
<dbReference type="Gene3D" id="3.40.50.620">
    <property type="entry name" value="HUPs"/>
    <property type="match status" value="1"/>
</dbReference>
<evidence type="ECO:0000256" key="4">
    <source>
        <dbReference type="ARBA" id="ARBA00022991"/>
    </source>
</evidence>
<dbReference type="InterPro" id="IPR002081">
    <property type="entry name" value="Cryptochrome/DNA_photolyase_1"/>
</dbReference>
<dbReference type="PROSITE" id="PS51645">
    <property type="entry name" value="PHR_CRY_ALPHA_BETA"/>
    <property type="match status" value="1"/>
</dbReference>
<dbReference type="Pfam" id="PF03441">
    <property type="entry name" value="FAD_binding_7"/>
    <property type="match status" value="1"/>
</dbReference>
<proteinExistence type="inferred from homology"/>
<dbReference type="InterPro" id="IPR018394">
    <property type="entry name" value="DNA_photolyase_1_CS_C"/>
</dbReference>
<gene>
    <name evidence="8" type="ORF">JOE42_000379</name>
</gene>
<keyword evidence="8" id="KW-0456">Lyase</keyword>
<reference evidence="8 9" key="1">
    <citation type="submission" date="2021-01" db="EMBL/GenBank/DDBJ databases">
        <title>Genomics of switchgrass bacterial isolates.</title>
        <authorList>
            <person name="Shade A."/>
        </authorList>
    </citation>
    <scope>NUCLEOTIDE SEQUENCE [LARGE SCALE GENOMIC DNA]</scope>
    <source>
        <strain evidence="8 9">PvP111</strain>
    </source>
</reference>
<dbReference type="SUPFAM" id="SSF52425">
    <property type="entry name" value="Cryptochrome/photolyase, N-terminal domain"/>
    <property type="match status" value="1"/>
</dbReference>
<protein>
    <submittedName>
        <fullName evidence="8">Deoxyribodipyrimidine photo-lyase</fullName>
        <ecNumber evidence="8">4.1.99.3</ecNumber>
    </submittedName>
</protein>
<feature type="region of interest" description="Disordered" evidence="6">
    <location>
        <begin position="158"/>
        <end position="199"/>
    </location>
</feature>
<dbReference type="Proteomes" id="UP000703038">
    <property type="component" value="Unassembled WGS sequence"/>
</dbReference>
<dbReference type="PANTHER" id="PTHR11455:SF9">
    <property type="entry name" value="CRYPTOCHROME CIRCADIAN CLOCK 5 ISOFORM X1"/>
    <property type="match status" value="1"/>
</dbReference>
<evidence type="ECO:0000256" key="6">
    <source>
        <dbReference type="SAM" id="MobiDB-lite"/>
    </source>
</evidence>
<dbReference type="PANTHER" id="PTHR11455">
    <property type="entry name" value="CRYPTOCHROME"/>
    <property type="match status" value="1"/>
</dbReference>
<keyword evidence="2 5" id="KW-0285">Flavoprotein</keyword>
<feature type="domain" description="Photolyase/cryptochrome alpha/beta" evidence="7">
    <location>
        <begin position="10"/>
        <end position="136"/>
    </location>
</feature>
<dbReference type="Gene3D" id="1.10.579.10">
    <property type="entry name" value="DNA Cyclobutane Dipyrimidine Photolyase, subunit A, domain 3"/>
    <property type="match status" value="1"/>
</dbReference>
<accession>A0ABS2KPG5</accession>
<evidence type="ECO:0000256" key="1">
    <source>
        <dbReference type="ARBA" id="ARBA00001974"/>
    </source>
</evidence>
<keyword evidence="4 5" id="KW-0157">Chromophore</keyword>
<keyword evidence="3 5" id="KW-0274">FAD</keyword>
<comment type="similarity">
    <text evidence="5">Belongs to the DNA photolyase family.</text>
</comment>
<dbReference type="EMBL" id="JAFBBK010000001">
    <property type="protein sequence ID" value="MBM7413646.1"/>
    <property type="molecule type" value="Genomic_DNA"/>
</dbReference>
<comment type="caution">
    <text evidence="8">The sequence shown here is derived from an EMBL/GenBank/DDBJ whole genome shotgun (WGS) entry which is preliminary data.</text>
</comment>
<dbReference type="InterPro" id="IPR014729">
    <property type="entry name" value="Rossmann-like_a/b/a_fold"/>
</dbReference>
<dbReference type="InterPro" id="IPR036134">
    <property type="entry name" value="Crypto/Photolyase_FAD-like_sf"/>
</dbReference>
<dbReference type="Pfam" id="PF00875">
    <property type="entry name" value="DNA_photolyase"/>
    <property type="match status" value="1"/>
</dbReference>
<dbReference type="SUPFAM" id="SSF48173">
    <property type="entry name" value="Cryptochrome/photolyase FAD-binding domain"/>
    <property type="match status" value="1"/>
</dbReference>
<evidence type="ECO:0000256" key="3">
    <source>
        <dbReference type="ARBA" id="ARBA00022827"/>
    </source>
</evidence>
<organism evidence="8 9">
    <name type="scientific">Rhodococcoides corynebacterioides</name>
    <dbReference type="NCBI Taxonomy" id="53972"/>
    <lineage>
        <taxon>Bacteria</taxon>
        <taxon>Bacillati</taxon>
        <taxon>Actinomycetota</taxon>
        <taxon>Actinomycetes</taxon>
        <taxon>Mycobacteriales</taxon>
        <taxon>Nocardiaceae</taxon>
        <taxon>Rhodococcoides</taxon>
    </lineage>
</organism>
<dbReference type="InterPro" id="IPR036155">
    <property type="entry name" value="Crypto/Photolyase_N_sf"/>
</dbReference>
<dbReference type="InterPro" id="IPR006050">
    <property type="entry name" value="DNA_photolyase_N"/>
</dbReference>